<feature type="compositionally biased region" description="Polar residues" evidence="2">
    <location>
        <begin position="1"/>
        <end position="14"/>
    </location>
</feature>
<dbReference type="EMBL" id="JNBR01000141">
    <property type="protein sequence ID" value="OQR96539.1"/>
    <property type="molecule type" value="Genomic_DNA"/>
</dbReference>
<feature type="coiled-coil region" evidence="1">
    <location>
        <begin position="138"/>
        <end position="165"/>
    </location>
</feature>
<organism evidence="3 4">
    <name type="scientific">Achlya hypogyna</name>
    <name type="common">Oomycete</name>
    <name type="synonym">Protoachlya hypogyna</name>
    <dbReference type="NCBI Taxonomy" id="1202772"/>
    <lineage>
        <taxon>Eukaryota</taxon>
        <taxon>Sar</taxon>
        <taxon>Stramenopiles</taxon>
        <taxon>Oomycota</taxon>
        <taxon>Saprolegniomycetes</taxon>
        <taxon>Saprolegniales</taxon>
        <taxon>Achlyaceae</taxon>
        <taxon>Achlya</taxon>
    </lineage>
</organism>
<sequence length="640" mass="69869">MQRTLPALQHSQSLAALPEASSPPRLVHSHSNWVLPTPSSLSSLPGISPSPTLTPYTKKPLAKQSRRTLAPLNHETRPLSPTKLLSKKADESQDSEFQSLLRAANVLLELKDVEAATAKTLELLVHVENKHYASLHLRQEHVAALQGVERALEALEADTEAQRLTHRHRGNQHMQELAAALLAPAIDGRDDPRIVSLIEITAAEYKRAGDKRHECIAALTTFAEGGISNALALAAEAAVAYEGYKASPHFAQCQLLLSLGFQDVTWSHEGHQEVYAMLNEQVAATDLAAFLHQGQQLMQGALDASKASLASDDPDAALAHLHRCKVYRSWLEEKQGSVSLPASVVASLEKKFTKAKLLHKVGHLLELNDYQLGQVIVLWQTAAVDEENATMLMAEMAIAQLAEAAIARPACIASFIALLDTILTTTRHDQEYLPDALKWLVGALEKASGTKTKLVCLERFVSWVPARPLLHHVVGKGRFVSLWLADRDEHLGDDALMLGYVRVWAHFQSLHPKALLDDNRSISILTAVWMRHVSKLDIALLCLDVATVCIGNGLRTAQTTIVASVVAMLQTYSSLSVATLKQVVMLLEPLAADKSCLIKCRHHRDVLLPRLLGVDCALSLYDAIASDTGSIRALPADGNR</sequence>
<accession>A0A1V9ZEW7</accession>
<evidence type="ECO:0000313" key="4">
    <source>
        <dbReference type="Proteomes" id="UP000243579"/>
    </source>
</evidence>
<feature type="region of interest" description="Disordered" evidence="2">
    <location>
        <begin position="38"/>
        <end position="90"/>
    </location>
</feature>
<keyword evidence="1" id="KW-0175">Coiled coil</keyword>
<proteinExistence type="predicted"/>
<evidence type="ECO:0000256" key="1">
    <source>
        <dbReference type="SAM" id="Coils"/>
    </source>
</evidence>
<protein>
    <submittedName>
        <fullName evidence="3">Uncharacterized protein</fullName>
    </submittedName>
</protein>
<feature type="region of interest" description="Disordered" evidence="2">
    <location>
        <begin position="1"/>
        <end position="26"/>
    </location>
</feature>
<dbReference type="Proteomes" id="UP000243579">
    <property type="component" value="Unassembled WGS sequence"/>
</dbReference>
<reference evidence="3 4" key="1">
    <citation type="journal article" date="2014" name="Genome Biol. Evol.">
        <title>The secreted proteins of Achlya hypogyna and Thraustotheca clavata identify the ancestral oomycete secretome and reveal gene acquisitions by horizontal gene transfer.</title>
        <authorList>
            <person name="Misner I."/>
            <person name="Blouin N."/>
            <person name="Leonard G."/>
            <person name="Richards T.A."/>
            <person name="Lane C.E."/>
        </authorList>
    </citation>
    <scope>NUCLEOTIDE SEQUENCE [LARGE SCALE GENOMIC DNA]</scope>
    <source>
        <strain evidence="3 4">ATCC 48635</strain>
    </source>
</reference>
<dbReference type="AlphaFoldDB" id="A0A1V9ZEW7"/>
<comment type="caution">
    <text evidence="3">The sequence shown here is derived from an EMBL/GenBank/DDBJ whole genome shotgun (WGS) entry which is preliminary data.</text>
</comment>
<name>A0A1V9ZEW7_ACHHY</name>
<feature type="compositionally biased region" description="Low complexity" evidence="2">
    <location>
        <begin position="38"/>
        <end position="55"/>
    </location>
</feature>
<evidence type="ECO:0000313" key="3">
    <source>
        <dbReference type="EMBL" id="OQR96539.1"/>
    </source>
</evidence>
<keyword evidence="4" id="KW-1185">Reference proteome</keyword>
<evidence type="ECO:0000256" key="2">
    <source>
        <dbReference type="SAM" id="MobiDB-lite"/>
    </source>
</evidence>
<gene>
    <name evidence="3" type="ORF">ACHHYP_15412</name>
</gene>
<dbReference type="OrthoDB" id="74774at2759"/>